<dbReference type="GO" id="GO:0016740">
    <property type="term" value="F:transferase activity"/>
    <property type="evidence" value="ECO:0007669"/>
    <property type="project" value="UniProtKB-KW"/>
</dbReference>
<keyword evidence="1" id="KW-0808">Transferase</keyword>
<dbReference type="InterPro" id="IPR011990">
    <property type="entry name" value="TPR-like_helical_dom_sf"/>
</dbReference>
<evidence type="ECO:0000313" key="2">
    <source>
        <dbReference type="Proteomes" id="UP000076079"/>
    </source>
</evidence>
<dbReference type="SUPFAM" id="SSF48452">
    <property type="entry name" value="TPR-like"/>
    <property type="match status" value="1"/>
</dbReference>
<keyword evidence="2" id="KW-1185">Reference proteome</keyword>
<dbReference type="STRING" id="1855912.LuPra_02660"/>
<gene>
    <name evidence="1" type="ORF">LuPra_02660</name>
</gene>
<sequence length="229" mass="24682">MTASRSDIPRAVEAFRSAIALDPDYAAAHAGLAVAHCAEAELRLAAPQVAYPSARAAALRALAMEASNADAQVALGTVLFLSDWNWNGARRSLERALELNEGDLDRHMAESLTHARAARAPLDLLEDLRRTYDTRGRAGIVEFALRANANGPPMQLALLHGEAGNLDEAFAHLDAAIASRDPALVHVAVAPQWDCLRGDARFHERLSDVGLDAAADRCRRYLQQHAQGP</sequence>
<protein>
    <submittedName>
        <fullName evidence="1">Putative O-linked N-acetylglucosamine transferase, SPINDLY family</fullName>
    </submittedName>
</protein>
<organism evidence="1 2">
    <name type="scientific">Luteitalea pratensis</name>
    <dbReference type="NCBI Taxonomy" id="1855912"/>
    <lineage>
        <taxon>Bacteria</taxon>
        <taxon>Pseudomonadati</taxon>
        <taxon>Acidobacteriota</taxon>
        <taxon>Vicinamibacteria</taxon>
        <taxon>Vicinamibacterales</taxon>
        <taxon>Vicinamibacteraceae</taxon>
        <taxon>Luteitalea</taxon>
    </lineage>
</organism>
<dbReference type="Proteomes" id="UP000076079">
    <property type="component" value="Chromosome"/>
</dbReference>
<dbReference type="AlphaFoldDB" id="A0A143PMK5"/>
<reference evidence="1 2" key="1">
    <citation type="journal article" date="2016" name="Genome Announc.">
        <title>First Complete Genome Sequence of a Subdivision 6 Acidobacterium Strain.</title>
        <authorList>
            <person name="Huang S."/>
            <person name="Vieira S."/>
            <person name="Bunk B."/>
            <person name="Riedel T."/>
            <person name="Sproer C."/>
            <person name="Overmann J."/>
        </authorList>
    </citation>
    <scope>NUCLEOTIDE SEQUENCE [LARGE SCALE GENOMIC DNA]</scope>
    <source>
        <strain evidence="2">DSM 100886 HEG_-6_39</strain>
    </source>
</reference>
<accession>A0A143PMK5</accession>
<reference evidence="2" key="2">
    <citation type="submission" date="2016-04" db="EMBL/GenBank/DDBJ databases">
        <title>First Complete Genome Sequence of a Subdivision 6 Acidobacterium.</title>
        <authorList>
            <person name="Huang S."/>
            <person name="Vieira S."/>
            <person name="Bunk B."/>
            <person name="Riedel T."/>
            <person name="Sproeer C."/>
            <person name="Overmann J."/>
        </authorList>
    </citation>
    <scope>NUCLEOTIDE SEQUENCE [LARGE SCALE GENOMIC DNA]</scope>
    <source>
        <strain evidence="2">DSM 100886 HEG_-6_39</strain>
    </source>
</reference>
<dbReference type="KEGG" id="abac:LuPra_02660"/>
<dbReference type="Gene3D" id="1.25.40.10">
    <property type="entry name" value="Tetratricopeptide repeat domain"/>
    <property type="match status" value="1"/>
</dbReference>
<dbReference type="RefSeq" id="WP_110171193.1">
    <property type="nucleotide sequence ID" value="NZ_CP015136.1"/>
</dbReference>
<proteinExistence type="predicted"/>
<dbReference type="EMBL" id="CP015136">
    <property type="protein sequence ID" value="AMY09443.1"/>
    <property type="molecule type" value="Genomic_DNA"/>
</dbReference>
<name>A0A143PMK5_LUTPR</name>
<evidence type="ECO:0000313" key="1">
    <source>
        <dbReference type="EMBL" id="AMY09443.1"/>
    </source>
</evidence>